<dbReference type="InterPro" id="IPR051647">
    <property type="entry name" value="Mediator_comp_sub12"/>
</dbReference>
<feature type="region of interest" description="Disordered" evidence="5">
    <location>
        <begin position="778"/>
        <end position="824"/>
    </location>
</feature>
<dbReference type="GO" id="GO:0045944">
    <property type="term" value="P:positive regulation of transcription by RNA polymerase II"/>
    <property type="evidence" value="ECO:0007669"/>
    <property type="project" value="TreeGrafter"/>
</dbReference>
<reference evidence="8 9" key="1">
    <citation type="submission" date="2016-10" db="EMBL/GenBank/DDBJ databases">
        <authorList>
            <person name="Cai Z."/>
        </authorList>
    </citation>
    <scope>NUCLEOTIDE SEQUENCE [LARGE SCALE GENOMIC DNA]</scope>
</reference>
<dbReference type="InterPro" id="IPR002893">
    <property type="entry name" value="Znf_MYND"/>
</dbReference>
<protein>
    <recommendedName>
        <fullName evidence="6">MYND-type domain-containing protein</fullName>
    </recommendedName>
</protein>
<dbReference type="STRING" id="3088.A0A383WHG4"/>
<keyword evidence="3" id="KW-0862">Zinc</keyword>
<feature type="region of interest" description="Disordered" evidence="5">
    <location>
        <begin position="254"/>
        <end position="285"/>
    </location>
</feature>
<feature type="compositionally biased region" description="Low complexity" evidence="5">
    <location>
        <begin position="893"/>
        <end position="903"/>
    </location>
</feature>
<dbReference type="Proteomes" id="UP000256970">
    <property type="component" value="Unassembled WGS sequence"/>
</dbReference>
<feature type="compositionally biased region" description="Low complexity" evidence="5">
    <location>
        <begin position="561"/>
        <end position="573"/>
    </location>
</feature>
<dbReference type="EMBL" id="FNXT01000638">
    <property type="protein sequence ID" value="SZX65452.1"/>
    <property type="molecule type" value="Genomic_DNA"/>
</dbReference>
<accession>A0A383WHG4</accession>
<dbReference type="GO" id="GO:0008270">
    <property type="term" value="F:zinc ion binding"/>
    <property type="evidence" value="ECO:0007669"/>
    <property type="project" value="UniProtKB-KW"/>
</dbReference>
<name>A0A383WHG4_TETOB</name>
<feature type="compositionally biased region" description="Low complexity" evidence="5">
    <location>
        <begin position="784"/>
        <end position="793"/>
    </location>
</feature>
<evidence type="ECO:0000256" key="3">
    <source>
        <dbReference type="ARBA" id="ARBA00022833"/>
    </source>
</evidence>
<keyword evidence="9" id="KW-1185">Reference proteome</keyword>
<feature type="region of interest" description="Disordered" evidence="5">
    <location>
        <begin position="616"/>
        <end position="647"/>
    </location>
</feature>
<dbReference type="PANTHER" id="PTHR46007">
    <property type="entry name" value="MEDIATOR OF RNA POLYMERASE II TRANSCRIPTION SUBUNIT 12"/>
    <property type="match status" value="1"/>
</dbReference>
<feature type="compositionally biased region" description="Low complexity" evidence="5">
    <location>
        <begin position="801"/>
        <end position="813"/>
    </location>
</feature>
<evidence type="ECO:0000313" key="8">
    <source>
        <dbReference type="EMBL" id="SZX76589.1"/>
    </source>
</evidence>
<proteinExistence type="predicted"/>
<feature type="region of interest" description="Disordered" evidence="5">
    <location>
        <begin position="561"/>
        <end position="596"/>
    </location>
</feature>
<dbReference type="PROSITE" id="PS50865">
    <property type="entry name" value="ZF_MYND_2"/>
    <property type="match status" value="1"/>
</dbReference>
<organism evidence="8 9">
    <name type="scientific">Tetradesmus obliquus</name>
    <name type="common">Green alga</name>
    <name type="synonym">Acutodesmus obliquus</name>
    <dbReference type="NCBI Taxonomy" id="3088"/>
    <lineage>
        <taxon>Eukaryota</taxon>
        <taxon>Viridiplantae</taxon>
        <taxon>Chlorophyta</taxon>
        <taxon>core chlorophytes</taxon>
        <taxon>Chlorophyceae</taxon>
        <taxon>CS clade</taxon>
        <taxon>Sphaeropleales</taxon>
        <taxon>Scenedesmaceae</taxon>
        <taxon>Tetradesmus</taxon>
    </lineage>
</organism>
<feature type="region of interest" description="Disordered" evidence="5">
    <location>
        <begin position="872"/>
        <end position="950"/>
    </location>
</feature>
<feature type="compositionally biased region" description="Polar residues" evidence="5">
    <location>
        <begin position="904"/>
        <end position="925"/>
    </location>
</feature>
<evidence type="ECO:0000313" key="7">
    <source>
        <dbReference type="EMBL" id="SZX65452.1"/>
    </source>
</evidence>
<keyword evidence="2 4" id="KW-0863">Zinc-finger</keyword>
<dbReference type="SUPFAM" id="SSF144232">
    <property type="entry name" value="HIT/MYND zinc finger-like"/>
    <property type="match status" value="1"/>
</dbReference>
<evidence type="ECO:0000256" key="4">
    <source>
        <dbReference type="PROSITE-ProRule" id="PRU00134"/>
    </source>
</evidence>
<gene>
    <name evidence="8" type="ORF">BQ4739_LOCUS16970</name>
    <name evidence="7" type="ORF">BQ4739_LOCUS5879</name>
</gene>
<evidence type="ECO:0000256" key="2">
    <source>
        <dbReference type="ARBA" id="ARBA00022771"/>
    </source>
</evidence>
<dbReference type="EMBL" id="FNXT01001262">
    <property type="protein sequence ID" value="SZX76589.1"/>
    <property type="molecule type" value="Genomic_DNA"/>
</dbReference>
<sequence length="1499" mass="159635">MKIEDLKRVEAAFLELVAPQYHPHGLPAGFAQRVRACAKLPFGNTSDPGAAYEWLLLDSNNHDLLPPFPVPGTGQAAKDTLLDSLAREELREAAWLAAGQHGFAALAGIPELQQLLQRCAISVMDEVSALVQVDLAVSDEEMHGRLCREEGVLLQLLVPQLRLCLLAEVAAGLLVPGHPLPPDTPEHAAALYTFIKAAGQQLLLEVAAHSNLPLMQEVAEADCRQFAEVQQELQLSAPGHELLDVLCQLLDGQQQQQQQGDGGDDGDWVAGTGRSDADVSGSSAGPDVSRILQLRALQMLLQQSQPALLDAACLLRKEHSSSSSNSSSSGSLIGSDVLNGCMELTLDWLESEEVMSEAARPAAAQHLACKGLQCGSATATAASVMHITAEAVSAAAAKQQQQQQQQGPLAPGVPDLPTELLVQQLQLLGGVLVLRFVASARAAGGPAWQGEVPLQVVVLLGALEQLQGLALAGVRQQDVWEAGQAAAAALAAARRYMHGEQQQQQQQRGVPGEGLLLLVQKVTDIIQLTRQFAELNAALNNSSSRNSMSDGTAAAIPCSEAPAASSSSSSSSSGQPLSCEQLFSPGGPVHALHPEPATLGGWSQLAAAATRTASSGAGCADAPWHGQASVDKQQQQPAAAAAGHSADVRSGGAEQAIDAQLHKAALAGALLLFQAQAEALQEPWRQLEGNAVSDWQSSRDSEPADATQWVELFTVTEQVCAQAQRMGLAGSIDLLQLMPAVSFGREELQRLQQQLAQQMQRLGLHPSWHTLRNVGAAAAGGVGSDSSSDSEAGSGHGWGSGWQLWGGSRQQQQHPAQADATAAVKAGGRSVRTLIERMQLQQHQPALAFVQQWHAKAAEQLQQAAHWWEAPQGRSSWMQQQQKQQRTAVEQAGSSSSMLGSMGNRLSWTAQLPSSSRQESTQAGGQQAEAHGNDEVPTAAAPAGSNRTGTVSGCPLCQQDAAAAAGDSVHNIGSQQQQQQADEDFFSWRRLFWALLGRLRPTAQAWYGSHFGMCPHCPEPKLWERLKSSLGGYLWLPPDGSEALWWLSASPPVTHAAAGRSTRLLQYARALNQSFKQDQGGKNESAALLSHQVLLSLAVHHQQLQPHVEVAPLCPSSFVPAVNKLLQQQLGMAQLLQQKVFKAGQPLMWHVWWHIGIRRYHWLQQQQQQPANLQPQQQAGLAPLSAGQLAALYADPAARYYAAGFAARQTAAYGPGLRARAALDAPHTAASTEVSTVLLQGRSQALAGVLISSGCVRDPAVLWQHVLQLSEVISRALENSEQRAAAAAAGRAAFPCLFPPLFQAEGQVRKLVGFCAAEGLMQEAEMVNRSGEAVHIVACCNCFGQAAAAWAQRLELVMQRCDACGARLEHVGGRASDGASTADSVPSCATCGIPRYCSGACQAGDEQHHAALCSYLSAARQGRDGRHTYWQEMSSGRSCRPFQQDCLSQSSGRELLNSTGSSCVRQPGWLQGSTASQRLQEYRSCSSCCSMQHCPCWRS</sequence>
<evidence type="ECO:0000256" key="5">
    <source>
        <dbReference type="SAM" id="MobiDB-lite"/>
    </source>
</evidence>
<evidence type="ECO:0000313" key="9">
    <source>
        <dbReference type="Proteomes" id="UP000256970"/>
    </source>
</evidence>
<dbReference type="PANTHER" id="PTHR46007:SF12">
    <property type="entry name" value="C2H2-TYPE DOMAIN-CONTAINING PROTEIN-RELATED"/>
    <property type="match status" value="1"/>
</dbReference>
<dbReference type="GO" id="GO:0016592">
    <property type="term" value="C:mediator complex"/>
    <property type="evidence" value="ECO:0007669"/>
    <property type="project" value="TreeGrafter"/>
</dbReference>
<evidence type="ECO:0000256" key="1">
    <source>
        <dbReference type="ARBA" id="ARBA00022723"/>
    </source>
</evidence>
<feature type="compositionally biased region" description="Low complexity" evidence="5">
    <location>
        <begin position="633"/>
        <end position="642"/>
    </location>
</feature>
<dbReference type="GO" id="GO:0003713">
    <property type="term" value="F:transcription coactivator activity"/>
    <property type="evidence" value="ECO:0007669"/>
    <property type="project" value="TreeGrafter"/>
</dbReference>
<feature type="domain" description="MYND-type" evidence="6">
    <location>
        <begin position="1361"/>
        <end position="1413"/>
    </location>
</feature>
<keyword evidence="1" id="KW-0479">Metal-binding</keyword>
<evidence type="ECO:0000259" key="6">
    <source>
        <dbReference type="PROSITE" id="PS50865"/>
    </source>
</evidence>